<name>A0A0A9EN75_ARUDO</name>
<organism evidence="1">
    <name type="scientific">Arundo donax</name>
    <name type="common">Giant reed</name>
    <name type="synonym">Donax arundinaceus</name>
    <dbReference type="NCBI Taxonomy" id="35708"/>
    <lineage>
        <taxon>Eukaryota</taxon>
        <taxon>Viridiplantae</taxon>
        <taxon>Streptophyta</taxon>
        <taxon>Embryophyta</taxon>
        <taxon>Tracheophyta</taxon>
        <taxon>Spermatophyta</taxon>
        <taxon>Magnoliopsida</taxon>
        <taxon>Liliopsida</taxon>
        <taxon>Poales</taxon>
        <taxon>Poaceae</taxon>
        <taxon>PACMAD clade</taxon>
        <taxon>Arundinoideae</taxon>
        <taxon>Arundineae</taxon>
        <taxon>Arundo</taxon>
    </lineage>
</organism>
<accession>A0A0A9EN75</accession>
<evidence type="ECO:0000313" key="1">
    <source>
        <dbReference type="EMBL" id="JAE00459.1"/>
    </source>
</evidence>
<proteinExistence type="predicted"/>
<reference evidence="1" key="2">
    <citation type="journal article" date="2015" name="Data Brief">
        <title>Shoot transcriptome of the giant reed, Arundo donax.</title>
        <authorList>
            <person name="Barrero R.A."/>
            <person name="Guerrero F.D."/>
            <person name="Moolhuijzen P."/>
            <person name="Goolsby J.A."/>
            <person name="Tidwell J."/>
            <person name="Bellgard S.E."/>
            <person name="Bellgard M.I."/>
        </authorList>
    </citation>
    <scope>NUCLEOTIDE SEQUENCE</scope>
    <source>
        <tissue evidence="1">Shoot tissue taken approximately 20 cm above the soil surface</tissue>
    </source>
</reference>
<reference evidence="1" key="1">
    <citation type="submission" date="2014-09" db="EMBL/GenBank/DDBJ databases">
        <authorList>
            <person name="Magalhaes I.L.F."/>
            <person name="Oliveira U."/>
            <person name="Santos F.R."/>
            <person name="Vidigal T.H.D.A."/>
            <person name="Brescovit A.D."/>
            <person name="Santos A.J."/>
        </authorList>
    </citation>
    <scope>NUCLEOTIDE SEQUENCE</scope>
    <source>
        <tissue evidence="1">Shoot tissue taken approximately 20 cm above the soil surface</tissue>
    </source>
</reference>
<protein>
    <submittedName>
        <fullName evidence="1">Uncharacterized protein</fullName>
    </submittedName>
</protein>
<dbReference type="EMBL" id="GBRH01197437">
    <property type="protein sequence ID" value="JAE00459.1"/>
    <property type="molecule type" value="Transcribed_RNA"/>
</dbReference>
<sequence length="8" mass="1084">MLWFVELF</sequence>